<organism evidence="2 3">
    <name type="scientific">Polarella glacialis</name>
    <name type="common">Dinoflagellate</name>
    <dbReference type="NCBI Taxonomy" id="89957"/>
    <lineage>
        <taxon>Eukaryota</taxon>
        <taxon>Sar</taxon>
        <taxon>Alveolata</taxon>
        <taxon>Dinophyceae</taxon>
        <taxon>Suessiales</taxon>
        <taxon>Suessiaceae</taxon>
        <taxon>Polarella</taxon>
    </lineage>
</organism>
<sequence>MEETKAGGPDIVVRYALSAFEDLNSAIKNLRRCFGFPYQEYIGYINTLTQSHRARREHEVLIDRLRRWAIFGNVDAVFWIDYAKANQPPGSFKMGPRESCPFSPAHLQICSDLFDGFGAADNDADESEEACSEPDQEQQGHHGSMEPPAMQGSRNGSVQMTPREPGTLRPFPMKRNKLDRSGVRPIHSLHQPELAPGKSTSSPATAALANEEADEPGSDQARASPACNNVTNVGLQDEREQLRKMLQEEVVPAPGSIYTRSIVPGPGYYGIPRGPKGASEDAPSFGRKQKGRIDIVMDLAKRVPGPGEYGNGGKAEMAEIAAKLGRFNKADKLVATELLRRKLPFISKSAAASE</sequence>
<gene>
    <name evidence="2" type="ORF">PGLA1383_LOCUS6866</name>
</gene>
<name>A0A813DGN3_POLGL</name>
<feature type="compositionally biased region" description="Acidic residues" evidence="1">
    <location>
        <begin position="122"/>
        <end position="136"/>
    </location>
</feature>
<feature type="non-terminal residue" evidence="2">
    <location>
        <position position="354"/>
    </location>
</feature>
<dbReference type="Proteomes" id="UP000654075">
    <property type="component" value="Unassembled WGS sequence"/>
</dbReference>
<reference evidence="2" key="1">
    <citation type="submission" date="2021-02" db="EMBL/GenBank/DDBJ databases">
        <authorList>
            <person name="Dougan E. K."/>
            <person name="Rhodes N."/>
            <person name="Thang M."/>
            <person name="Chan C."/>
        </authorList>
    </citation>
    <scope>NUCLEOTIDE SEQUENCE</scope>
</reference>
<evidence type="ECO:0000256" key="1">
    <source>
        <dbReference type="SAM" id="MobiDB-lite"/>
    </source>
</evidence>
<dbReference type="AlphaFoldDB" id="A0A813DGN3"/>
<evidence type="ECO:0000313" key="3">
    <source>
        <dbReference type="Proteomes" id="UP000654075"/>
    </source>
</evidence>
<protein>
    <submittedName>
        <fullName evidence="2">Uncharacterized protein</fullName>
    </submittedName>
</protein>
<feature type="region of interest" description="Disordered" evidence="1">
    <location>
        <begin position="121"/>
        <end position="234"/>
    </location>
</feature>
<keyword evidence="3" id="KW-1185">Reference proteome</keyword>
<accession>A0A813DGN3</accession>
<dbReference type="OrthoDB" id="447600at2759"/>
<comment type="caution">
    <text evidence="2">The sequence shown here is derived from an EMBL/GenBank/DDBJ whole genome shotgun (WGS) entry which is preliminary data.</text>
</comment>
<evidence type="ECO:0000313" key="2">
    <source>
        <dbReference type="EMBL" id="CAE8588050.1"/>
    </source>
</evidence>
<proteinExistence type="predicted"/>
<dbReference type="EMBL" id="CAJNNV010002912">
    <property type="protein sequence ID" value="CAE8588050.1"/>
    <property type="molecule type" value="Genomic_DNA"/>
</dbReference>